<dbReference type="PANTHER" id="PTHR45339">
    <property type="entry name" value="HYBRID SIGNAL TRANSDUCTION HISTIDINE KINASE J"/>
    <property type="match status" value="1"/>
</dbReference>
<dbReference type="InterPro" id="IPR001789">
    <property type="entry name" value="Sig_transdc_resp-reg_receiver"/>
</dbReference>
<name>A0A370DVA9_9GAMM</name>
<dbReference type="Pfam" id="PF02518">
    <property type="entry name" value="HATPase_c"/>
    <property type="match status" value="1"/>
</dbReference>
<dbReference type="FunFam" id="3.30.565.10:FF:000010">
    <property type="entry name" value="Sensor histidine kinase RcsC"/>
    <property type="match status" value="1"/>
</dbReference>
<evidence type="ECO:0000256" key="14">
    <source>
        <dbReference type="PROSITE-ProRule" id="PRU00110"/>
    </source>
</evidence>
<comment type="subcellular location">
    <subcellularLocation>
        <location evidence="2">Cell membrane</location>
        <topology evidence="2">Multi-pass membrane protein</topology>
    </subcellularLocation>
</comment>
<dbReference type="InterPro" id="IPR008207">
    <property type="entry name" value="Sig_transdc_His_kin_Hpt_dom"/>
</dbReference>
<keyword evidence="16" id="KW-0175">Coiled coil</keyword>
<dbReference type="SUPFAM" id="SSF47226">
    <property type="entry name" value="Histidine-containing phosphotransfer domain, HPT domain"/>
    <property type="match status" value="1"/>
</dbReference>
<dbReference type="GO" id="GO:0000155">
    <property type="term" value="F:phosphorelay sensor kinase activity"/>
    <property type="evidence" value="ECO:0007669"/>
    <property type="project" value="InterPro"/>
</dbReference>
<dbReference type="EMBL" id="QFXD01000221">
    <property type="protein sequence ID" value="RDH89356.1"/>
    <property type="molecule type" value="Genomic_DNA"/>
</dbReference>
<dbReference type="InterPro" id="IPR036890">
    <property type="entry name" value="HATPase_C_sf"/>
</dbReference>
<keyword evidence="6" id="KW-0808">Transferase</keyword>
<reference evidence="20 21" key="1">
    <citation type="journal article" date="2018" name="ISME J.">
        <title>Endosymbiont genomes yield clues of tubeworm success.</title>
        <authorList>
            <person name="Li Y."/>
            <person name="Liles M.R."/>
            <person name="Halanych K.M."/>
        </authorList>
    </citation>
    <scope>NUCLEOTIDE SEQUENCE [LARGE SCALE GENOMIC DNA]</scope>
    <source>
        <strain evidence="20">A1422</strain>
    </source>
</reference>
<accession>A0A370DVA9</accession>
<keyword evidence="4" id="KW-1003">Cell membrane</keyword>
<dbReference type="GO" id="GO:0005524">
    <property type="term" value="F:ATP binding"/>
    <property type="evidence" value="ECO:0007669"/>
    <property type="project" value="UniProtKB-KW"/>
</dbReference>
<evidence type="ECO:0000256" key="9">
    <source>
        <dbReference type="ARBA" id="ARBA00022777"/>
    </source>
</evidence>
<keyword evidence="12" id="KW-0902">Two-component regulatory system</keyword>
<feature type="modified residue" description="4-aspartylphosphate" evidence="15">
    <location>
        <position position="360"/>
    </location>
</feature>
<dbReference type="SMART" id="SM00388">
    <property type="entry name" value="HisKA"/>
    <property type="match status" value="1"/>
</dbReference>
<organism evidence="20 21">
    <name type="scientific">endosymbiont of Lamellibrachia luymesi</name>
    <dbReference type="NCBI Taxonomy" id="2200907"/>
    <lineage>
        <taxon>Bacteria</taxon>
        <taxon>Pseudomonadati</taxon>
        <taxon>Pseudomonadota</taxon>
        <taxon>Gammaproteobacteria</taxon>
        <taxon>sulfur-oxidizing symbionts</taxon>
    </lineage>
</organism>
<evidence type="ECO:0000256" key="15">
    <source>
        <dbReference type="PROSITE-ProRule" id="PRU00169"/>
    </source>
</evidence>
<evidence type="ECO:0000259" key="18">
    <source>
        <dbReference type="PROSITE" id="PS50110"/>
    </source>
</evidence>
<dbReference type="Gene3D" id="3.30.565.10">
    <property type="entry name" value="Histidine kinase-like ATPase, C-terminal domain"/>
    <property type="match status" value="1"/>
</dbReference>
<evidence type="ECO:0000256" key="6">
    <source>
        <dbReference type="ARBA" id="ARBA00022679"/>
    </source>
</evidence>
<feature type="domain" description="HPt" evidence="19">
    <location>
        <begin position="469"/>
        <end position="561"/>
    </location>
</feature>
<evidence type="ECO:0000256" key="16">
    <source>
        <dbReference type="SAM" id="Coils"/>
    </source>
</evidence>
<keyword evidence="8" id="KW-0547">Nucleotide-binding</keyword>
<evidence type="ECO:0000256" key="11">
    <source>
        <dbReference type="ARBA" id="ARBA00022989"/>
    </source>
</evidence>
<dbReference type="PROSITE" id="PS50109">
    <property type="entry name" value="HIS_KIN"/>
    <property type="match status" value="1"/>
</dbReference>
<comment type="caution">
    <text evidence="20">The sequence shown here is derived from an EMBL/GenBank/DDBJ whole genome shotgun (WGS) entry which is preliminary data.</text>
</comment>
<dbReference type="EC" id="2.7.13.3" evidence="3"/>
<dbReference type="InterPro" id="IPR036097">
    <property type="entry name" value="HisK_dim/P_sf"/>
</dbReference>
<dbReference type="SMART" id="SM00387">
    <property type="entry name" value="HATPase_c"/>
    <property type="match status" value="1"/>
</dbReference>
<keyword evidence="11" id="KW-1133">Transmembrane helix</keyword>
<dbReference type="Pfam" id="PF00512">
    <property type="entry name" value="HisKA"/>
    <property type="match status" value="1"/>
</dbReference>
<dbReference type="Gene3D" id="3.40.50.2300">
    <property type="match status" value="1"/>
</dbReference>
<dbReference type="GO" id="GO:0005886">
    <property type="term" value="C:plasma membrane"/>
    <property type="evidence" value="ECO:0007669"/>
    <property type="project" value="UniProtKB-SubCell"/>
</dbReference>
<dbReference type="Gene3D" id="1.20.120.160">
    <property type="entry name" value="HPT domain"/>
    <property type="match status" value="1"/>
</dbReference>
<dbReference type="CDD" id="cd00088">
    <property type="entry name" value="HPT"/>
    <property type="match status" value="1"/>
</dbReference>
<dbReference type="SUPFAM" id="SSF55874">
    <property type="entry name" value="ATPase domain of HSP90 chaperone/DNA topoisomerase II/histidine kinase"/>
    <property type="match status" value="1"/>
</dbReference>
<evidence type="ECO:0000256" key="5">
    <source>
        <dbReference type="ARBA" id="ARBA00022553"/>
    </source>
</evidence>
<dbReference type="SUPFAM" id="SSF47384">
    <property type="entry name" value="Homodimeric domain of signal transducing histidine kinase"/>
    <property type="match status" value="1"/>
</dbReference>
<dbReference type="Pfam" id="PF00072">
    <property type="entry name" value="Response_reg"/>
    <property type="match status" value="1"/>
</dbReference>
<evidence type="ECO:0000256" key="7">
    <source>
        <dbReference type="ARBA" id="ARBA00022692"/>
    </source>
</evidence>
<dbReference type="CDD" id="cd00082">
    <property type="entry name" value="HisKA"/>
    <property type="match status" value="1"/>
</dbReference>
<dbReference type="PRINTS" id="PR00344">
    <property type="entry name" value="BCTRLSENSOR"/>
</dbReference>
<dbReference type="FunFam" id="1.10.287.130:FF:000003">
    <property type="entry name" value="Histidine kinase"/>
    <property type="match status" value="1"/>
</dbReference>
<evidence type="ECO:0000313" key="20">
    <source>
        <dbReference type="EMBL" id="RDH89356.1"/>
    </source>
</evidence>
<dbReference type="PROSITE" id="PS50110">
    <property type="entry name" value="RESPONSE_REGULATORY"/>
    <property type="match status" value="1"/>
</dbReference>
<dbReference type="Proteomes" id="UP000255508">
    <property type="component" value="Unassembled WGS sequence"/>
</dbReference>
<dbReference type="InterPro" id="IPR036641">
    <property type="entry name" value="HPT_dom_sf"/>
</dbReference>
<feature type="coiled-coil region" evidence="16">
    <location>
        <begin position="22"/>
        <end position="52"/>
    </location>
</feature>
<feature type="modified residue" description="Phosphohistidine" evidence="14">
    <location>
        <position position="508"/>
    </location>
</feature>
<feature type="domain" description="Response regulatory" evidence="18">
    <location>
        <begin position="311"/>
        <end position="427"/>
    </location>
</feature>
<dbReference type="Pfam" id="PF01627">
    <property type="entry name" value="Hpt"/>
    <property type="match status" value="1"/>
</dbReference>
<comment type="catalytic activity">
    <reaction evidence="1">
        <text>ATP + protein L-histidine = ADP + protein N-phospho-L-histidine.</text>
        <dbReference type="EC" id="2.7.13.3"/>
    </reaction>
</comment>
<evidence type="ECO:0000256" key="4">
    <source>
        <dbReference type="ARBA" id="ARBA00022475"/>
    </source>
</evidence>
<dbReference type="CDD" id="cd16922">
    <property type="entry name" value="HATPase_EvgS-ArcB-TorS-like"/>
    <property type="match status" value="1"/>
</dbReference>
<proteinExistence type="predicted"/>
<evidence type="ECO:0000256" key="12">
    <source>
        <dbReference type="ARBA" id="ARBA00023012"/>
    </source>
</evidence>
<dbReference type="Gene3D" id="1.10.287.130">
    <property type="match status" value="1"/>
</dbReference>
<gene>
    <name evidence="20" type="ORF">DIZ79_12365</name>
</gene>
<evidence type="ECO:0000256" key="1">
    <source>
        <dbReference type="ARBA" id="ARBA00000085"/>
    </source>
</evidence>
<dbReference type="InterPro" id="IPR003661">
    <property type="entry name" value="HisK_dim/P_dom"/>
</dbReference>
<dbReference type="InterPro" id="IPR005467">
    <property type="entry name" value="His_kinase_dom"/>
</dbReference>
<evidence type="ECO:0000256" key="8">
    <source>
        <dbReference type="ARBA" id="ARBA00022741"/>
    </source>
</evidence>
<keyword evidence="9" id="KW-0418">Kinase</keyword>
<keyword evidence="10" id="KW-0067">ATP-binding</keyword>
<evidence type="ECO:0000256" key="13">
    <source>
        <dbReference type="ARBA" id="ARBA00023136"/>
    </source>
</evidence>
<dbReference type="SUPFAM" id="SSF52172">
    <property type="entry name" value="CheY-like"/>
    <property type="match status" value="1"/>
</dbReference>
<keyword evidence="7" id="KW-0812">Transmembrane</keyword>
<keyword evidence="13" id="KW-0472">Membrane</keyword>
<keyword evidence="5 15" id="KW-0597">Phosphoprotein</keyword>
<evidence type="ECO:0000313" key="21">
    <source>
        <dbReference type="Proteomes" id="UP000255508"/>
    </source>
</evidence>
<sequence>MLCVVQDISDQKQALIEQNYSKTMLEEQTRNLARIAEELERSQAKAEEANRAKSVFLAVMSHEIRTPMNAIIGMSHLALQTKLDDKQHNYIEKVQRSAESLLSVINDILDFSKIEANKLDMEKTDFRLEDVLMNLSNLVGQKAREKGVELMFQSGSDVPTALVGDPLRLGQILANLGNNAMKFTESGGELLVSVELNEENDNTVLLHFLVRDTGIGMTQEQQAGLFQPFSQADSSTTRKYGGTGLGLAITKKLIEMMGGRIWVESEYGVGSAFHFIVRFEKQQDQPFQRWPIITELQERVGNAIASLRGARVLLVEDNEINRELAVELLVNNGLSVEVACNGVEALDMLEKASFDGVLMDCQMPVMDGYSACRRIREHDRFKDLPVIAMTANAMVGDREKALDAGMNDHIAKPIDVNKMFNTLAEWIRPSGPGVIAEKGGAGETLIADDRLPGLLGIDTRAGLGVVQGKVHLYRKLLLMFRDNHRDFEQHFRTAEADQDLKTATRIAHTLKGVAGNIGALGVQDAAHSLEMACKEGEENVDGYLERVIAELQPVLAGLEAFATLSQSGNSTGPAIDNGGAFRDEGISGESRELDLPAAERLLRELHALIAKDDVAAGDTIGELAPLLKNTPYMDRLEKTARAVEGYDFDEALEAIKVLADMLKIKW</sequence>
<dbReference type="InterPro" id="IPR003594">
    <property type="entry name" value="HATPase_dom"/>
</dbReference>
<dbReference type="PROSITE" id="PS50894">
    <property type="entry name" value="HPT"/>
    <property type="match status" value="1"/>
</dbReference>
<evidence type="ECO:0000259" key="19">
    <source>
        <dbReference type="PROSITE" id="PS50894"/>
    </source>
</evidence>
<evidence type="ECO:0000259" key="17">
    <source>
        <dbReference type="PROSITE" id="PS50109"/>
    </source>
</evidence>
<dbReference type="AlphaFoldDB" id="A0A370DVA9"/>
<feature type="domain" description="Histidine kinase" evidence="17">
    <location>
        <begin position="59"/>
        <end position="281"/>
    </location>
</feature>
<dbReference type="CDD" id="cd17546">
    <property type="entry name" value="REC_hyHK_CKI1_RcsC-like"/>
    <property type="match status" value="1"/>
</dbReference>
<protein>
    <recommendedName>
        <fullName evidence="3">histidine kinase</fullName>
        <ecNumber evidence="3">2.7.13.3</ecNumber>
    </recommendedName>
</protein>
<dbReference type="InterPro" id="IPR011006">
    <property type="entry name" value="CheY-like_superfamily"/>
</dbReference>
<evidence type="ECO:0000256" key="10">
    <source>
        <dbReference type="ARBA" id="ARBA00022840"/>
    </source>
</evidence>
<dbReference type="PANTHER" id="PTHR45339:SF1">
    <property type="entry name" value="HYBRID SIGNAL TRANSDUCTION HISTIDINE KINASE J"/>
    <property type="match status" value="1"/>
</dbReference>
<dbReference type="SMART" id="SM00448">
    <property type="entry name" value="REC"/>
    <property type="match status" value="1"/>
</dbReference>
<dbReference type="SMART" id="SM00073">
    <property type="entry name" value="HPT"/>
    <property type="match status" value="1"/>
</dbReference>
<dbReference type="InterPro" id="IPR004358">
    <property type="entry name" value="Sig_transdc_His_kin-like_C"/>
</dbReference>
<evidence type="ECO:0000256" key="2">
    <source>
        <dbReference type="ARBA" id="ARBA00004651"/>
    </source>
</evidence>
<evidence type="ECO:0000256" key="3">
    <source>
        <dbReference type="ARBA" id="ARBA00012438"/>
    </source>
</evidence>